<evidence type="ECO:0000313" key="3">
    <source>
        <dbReference type="Proteomes" id="UP001044222"/>
    </source>
</evidence>
<feature type="compositionally biased region" description="Acidic residues" evidence="1">
    <location>
        <begin position="140"/>
        <end position="154"/>
    </location>
</feature>
<keyword evidence="3" id="KW-1185">Reference proteome</keyword>
<feature type="compositionally biased region" description="Low complexity" evidence="1">
    <location>
        <begin position="98"/>
        <end position="112"/>
    </location>
</feature>
<feature type="compositionally biased region" description="Low complexity" evidence="1">
    <location>
        <begin position="402"/>
        <end position="412"/>
    </location>
</feature>
<feature type="region of interest" description="Disordered" evidence="1">
    <location>
        <begin position="590"/>
        <end position="649"/>
    </location>
</feature>
<comment type="caution">
    <text evidence="2">The sequence shown here is derived from an EMBL/GenBank/DDBJ whole genome shotgun (WGS) entry which is preliminary data.</text>
</comment>
<dbReference type="InterPro" id="IPR047343">
    <property type="entry name" value="RUSC1_2"/>
</dbReference>
<feature type="region of interest" description="Disordered" evidence="1">
    <location>
        <begin position="345"/>
        <end position="364"/>
    </location>
</feature>
<dbReference type="AlphaFoldDB" id="A0A9D3LT32"/>
<feature type="region of interest" description="Disordered" evidence="1">
    <location>
        <begin position="498"/>
        <end position="538"/>
    </location>
</feature>
<protein>
    <submittedName>
        <fullName evidence="2">Uncharacterized protein</fullName>
    </submittedName>
</protein>
<feature type="compositionally biased region" description="Acidic residues" evidence="1">
    <location>
        <begin position="499"/>
        <end position="517"/>
    </location>
</feature>
<reference evidence="2" key="1">
    <citation type="submission" date="2021-01" db="EMBL/GenBank/DDBJ databases">
        <title>A chromosome-scale assembly of European eel, Anguilla anguilla.</title>
        <authorList>
            <person name="Henkel C."/>
            <person name="Jong-Raadsen S.A."/>
            <person name="Dufour S."/>
            <person name="Weltzien F.-A."/>
            <person name="Palstra A.P."/>
            <person name="Pelster B."/>
            <person name="Spaink H.P."/>
            <person name="Van Den Thillart G.E."/>
            <person name="Jansen H."/>
            <person name="Zahm M."/>
            <person name="Klopp C."/>
            <person name="Cedric C."/>
            <person name="Louis A."/>
            <person name="Berthelot C."/>
            <person name="Parey E."/>
            <person name="Roest Crollius H."/>
            <person name="Montfort J."/>
            <person name="Robinson-Rechavi M."/>
            <person name="Bucao C."/>
            <person name="Bouchez O."/>
            <person name="Gislard M."/>
            <person name="Lluch J."/>
            <person name="Milhes M."/>
            <person name="Lampietro C."/>
            <person name="Lopez Roques C."/>
            <person name="Donnadieu C."/>
            <person name="Braasch I."/>
            <person name="Desvignes T."/>
            <person name="Postlethwait J."/>
            <person name="Bobe J."/>
            <person name="Guiguen Y."/>
            <person name="Dirks R."/>
        </authorList>
    </citation>
    <scope>NUCLEOTIDE SEQUENCE</scope>
    <source>
        <strain evidence="2">Tag_6206</strain>
        <tissue evidence="2">Liver</tissue>
    </source>
</reference>
<feature type="region of interest" description="Disordered" evidence="1">
    <location>
        <begin position="73"/>
        <end position="156"/>
    </location>
</feature>
<accession>A0A9D3LT32</accession>
<dbReference type="Proteomes" id="UP001044222">
    <property type="component" value="Chromosome 15"/>
</dbReference>
<gene>
    <name evidence="2" type="ORF">ANANG_G00268920</name>
</gene>
<evidence type="ECO:0000313" key="2">
    <source>
        <dbReference type="EMBL" id="KAG5835134.1"/>
    </source>
</evidence>
<feature type="compositionally biased region" description="Gly residues" evidence="1">
    <location>
        <begin position="80"/>
        <end position="97"/>
    </location>
</feature>
<feature type="compositionally biased region" description="Polar residues" evidence="1">
    <location>
        <begin position="286"/>
        <end position="295"/>
    </location>
</feature>
<sequence length="649" mass="69090">MDSPPKLSGETLIVHHIPLVHCQVPGRQCCGSSKHATPFCTPDNLGLTRTTSLPERDVVSREALVYSSLIQTSSSSCSSGSGGGGEGGGMEGAGRRGGSLVSDSSSFTSNNSEDPPLLPLGPKGRDKGNPLRHNPFLLNAEEDDEEYDEDDEGDNLNGYLEDSSFHLHGNSNGAMDNGSGVSPFHLHDVGFPPEAFLMSGRRSWSAFGGLAGGPEAALEGARIGALKAATRLEGLNLLGLERQCRHGSSGSTLSMDCGEQEWGEEEEDEEEDEEEEDDEVPPRGSQRGQTCSCGSSCDFAPPSSSRAAAAAAAAFPSLFRKLSRGPDGLRQRLVLQQLRRRAGQLQRHLQQDEQRRARQAAQPQQLRRAVLQFLLPSRGRLLPGPSRLADRSPGRRRGLSPGGRPLPLLLRLPDPRGPGRQLQLVPRALRGGGAGRLRAEPGPAGRRHAELLQAGDLRPLVPVLAQPPAPPSAAAPRSRTGGSPTQATEYYLFRQPQEQEGEEAVQEDLSQDQEDDEGTRRGGSDPSQNRIEGQLYVNVSPPRRRAAGMGGVWAGPRAAPLRSYDRTLDRPPSPSAGSLERMLSCPVHLSLGSARSPPPTPPRVTSFAEIARSKRRSGGGGGAAAAAAPLPEGQRGGHARLLPRAQPRP</sequence>
<dbReference type="PANTHER" id="PTHR15591:SF14">
    <property type="entry name" value="AP-4 COMPLEX ACCESSORY SUBUNIT RUSC2"/>
    <property type="match status" value="1"/>
</dbReference>
<feature type="compositionally biased region" description="Acidic residues" evidence="1">
    <location>
        <begin position="258"/>
        <end position="279"/>
    </location>
</feature>
<feature type="region of interest" description="Disordered" evidence="1">
    <location>
        <begin position="246"/>
        <end position="298"/>
    </location>
</feature>
<evidence type="ECO:0000256" key="1">
    <source>
        <dbReference type="SAM" id="MobiDB-lite"/>
    </source>
</evidence>
<dbReference type="GO" id="GO:0031410">
    <property type="term" value="C:cytoplasmic vesicle"/>
    <property type="evidence" value="ECO:0007669"/>
    <property type="project" value="TreeGrafter"/>
</dbReference>
<organism evidence="2 3">
    <name type="scientific">Anguilla anguilla</name>
    <name type="common">European freshwater eel</name>
    <name type="synonym">Muraena anguilla</name>
    <dbReference type="NCBI Taxonomy" id="7936"/>
    <lineage>
        <taxon>Eukaryota</taxon>
        <taxon>Metazoa</taxon>
        <taxon>Chordata</taxon>
        <taxon>Craniata</taxon>
        <taxon>Vertebrata</taxon>
        <taxon>Euteleostomi</taxon>
        <taxon>Actinopterygii</taxon>
        <taxon>Neopterygii</taxon>
        <taxon>Teleostei</taxon>
        <taxon>Anguilliformes</taxon>
        <taxon>Anguillidae</taxon>
        <taxon>Anguilla</taxon>
    </lineage>
</organism>
<dbReference type="EMBL" id="JAFIRN010000015">
    <property type="protein sequence ID" value="KAG5835134.1"/>
    <property type="molecule type" value="Genomic_DNA"/>
</dbReference>
<proteinExistence type="predicted"/>
<name>A0A9D3LT32_ANGAN</name>
<feature type="region of interest" description="Disordered" evidence="1">
    <location>
        <begin position="462"/>
        <end position="485"/>
    </location>
</feature>
<dbReference type="PANTHER" id="PTHR15591">
    <property type="entry name" value="RUN AND SH3 DOMAIN CONTAINING"/>
    <property type="match status" value="1"/>
</dbReference>
<feature type="region of interest" description="Disordered" evidence="1">
    <location>
        <begin position="381"/>
        <end position="445"/>
    </location>
</feature>